<evidence type="ECO:0000256" key="15">
    <source>
        <dbReference type="ARBA" id="ARBA00023180"/>
    </source>
</evidence>
<evidence type="ECO:0000256" key="11">
    <source>
        <dbReference type="ARBA" id="ARBA00022989"/>
    </source>
</evidence>
<proteinExistence type="predicted"/>
<dbReference type="Pfam" id="PF00954">
    <property type="entry name" value="S_locus_glycop"/>
    <property type="match status" value="1"/>
</dbReference>
<comment type="subcellular location">
    <subcellularLocation>
        <location evidence="1">Membrane</location>
        <topology evidence="1">Single-pass type I membrane protein</topology>
    </subcellularLocation>
</comment>
<keyword evidence="4" id="KW-0245">EGF-like domain</keyword>
<keyword evidence="6 19" id="KW-0812">Transmembrane</keyword>
<keyword evidence="15" id="KW-0325">Glycoprotein</keyword>
<keyword evidence="13" id="KW-1015">Disulfide bond</keyword>
<dbReference type="PROSITE" id="PS50011">
    <property type="entry name" value="PROTEIN_KINASE_DOM"/>
    <property type="match status" value="1"/>
</dbReference>
<evidence type="ECO:0000313" key="23">
    <source>
        <dbReference type="Proteomes" id="UP000243459"/>
    </source>
</evidence>
<evidence type="ECO:0000256" key="9">
    <source>
        <dbReference type="ARBA" id="ARBA00022777"/>
    </source>
</evidence>
<keyword evidence="23" id="KW-1185">Reference proteome</keyword>
<evidence type="ECO:0000256" key="3">
    <source>
        <dbReference type="ARBA" id="ARBA00022527"/>
    </source>
</evidence>
<dbReference type="OMA" id="YSELCHA"/>
<dbReference type="GO" id="GO:0005524">
    <property type="term" value="F:ATP binding"/>
    <property type="evidence" value="ECO:0007669"/>
    <property type="project" value="UniProtKB-UniRule"/>
</dbReference>
<dbReference type="FunFam" id="3.30.200.20:FF:000059">
    <property type="entry name" value="S-receptor-like serine/threonine-protein kinase"/>
    <property type="match status" value="1"/>
</dbReference>
<organism evidence="22 23">
    <name type="scientific">Asparagus officinalis</name>
    <name type="common">Garden asparagus</name>
    <dbReference type="NCBI Taxonomy" id="4686"/>
    <lineage>
        <taxon>Eukaryota</taxon>
        <taxon>Viridiplantae</taxon>
        <taxon>Streptophyta</taxon>
        <taxon>Embryophyta</taxon>
        <taxon>Tracheophyta</taxon>
        <taxon>Spermatophyta</taxon>
        <taxon>Magnoliopsida</taxon>
        <taxon>Liliopsida</taxon>
        <taxon>Asparagales</taxon>
        <taxon>Asparagaceae</taxon>
        <taxon>Asparagoideae</taxon>
        <taxon>Asparagus</taxon>
    </lineage>
</organism>
<protein>
    <recommendedName>
        <fullName evidence="2">non-specific serine/threonine protein kinase</fullName>
        <ecNumber evidence="2">2.7.11.1</ecNumber>
    </recommendedName>
</protein>
<dbReference type="InterPro" id="IPR000719">
    <property type="entry name" value="Prot_kinase_dom"/>
</dbReference>
<dbReference type="EMBL" id="CM007390">
    <property type="protein sequence ID" value="ONK55851.1"/>
    <property type="molecule type" value="Genomic_DNA"/>
</dbReference>
<evidence type="ECO:0000256" key="5">
    <source>
        <dbReference type="ARBA" id="ARBA00022679"/>
    </source>
</evidence>
<keyword evidence="9" id="KW-0418">Kinase</keyword>
<accession>A0A5P1DZU2</accession>
<evidence type="ECO:0000256" key="4">
    <source>
        <dbReference type="ARBA" id="ARBA00022536"/>
    </source>
</evidence>
<reference evidence="23" key="1">
    <citation type="journal article" date="2017" name="Nat. Commun.">
        <title>The asparagus genome sheds light on the origin and evolution of a young Y chromosome.</title>
        <authorList>
            <person name="Harkess A."/>
            <person name="Zhou J."/>
            <person name="Xu C."/>
            <person name="Bowers J.E."/>
            <person name="Van der Hulst R."/>
            <person name="Ayyampalayam S."/>
            <person name="Mercati F."/>
            <person name="Riccardi P."/>
            <person name="McKain M.R."/>
            <person name="Kakrana A."/>
            <person name="Tang H."/>
            <person name="Ray J."/>
            <person name="Groenendijk J."/>
            <person name="Arikit S."/>
            <person name="Mathioni S.M."/>
            <person name="Nakano M."/>
            <person name="Shan H."/>
            <person name="Telgmann-Rauber A."/>
            <person name="Kanno A."/>
            <person name="Yue Z."/>
            <person name="Chen H."/>
            <person name="Li W."/>
            <person name="Chen Y."/>
            <person name="Xu X."/>
            <person name="Zhang Y."/>
            <person name="Luo S."/>
            <person name="Chen H."/>
            <person name="Gao J."/>
            <person name="Mao Z."/>
            <person name="Pires J.C."/>
            <person name="Luo M."/>
            <person name="Kudrna D."/>
            <person name="Wing R.A."/>
            <person name="Meyers B.C."/>
            <person name="Yi K."/>
            <person name="Kong H."/>
            <person name="Lavrijsen P."/>
            <person name="Sunseri F."/>
            <person name="Falavigna A."/>
            <person name="Ye Y."/>
            <person name="Leebens-Mack J.H."/>
            <person name="Chen G."/>
        </authorList>
    </citation>
    <scope>NUCLEOTIDE SEQUENCE [LARGE SCALE GENOMIC DNA]</scope>
    <source>
        <strain evidence="23">cv. DH0086</strain>
    </source>
</reference>
<feature type="binding site" evidence="18">
    <location>
        <position position="235"/>
    </location>
    <ligand>
        <name>ATP</name>
        <dbReference type="ChEBI" id="CHEBI:30616"/>
    </ligand>
</feature>
<dbReference type="Pfam" id="PF08276">
    <property type="entry name" value="PAN_2"/>
    <property type="match status" value="1"/>
</dbReference>
<evidence type="ECO:0000256" key="14">
    <source>
        <dbReference type="ARBA" id="ARBA00023170"/>
    </source>
</evidence>
<dbReference type="PROSITE" id="PS50948">
    <property type="entry name" value="PAN"/>
    <property type="match status" value="1"/>
</dbReference>
<dbReference type="AlphaFoldDB" id="A0A5P1DZU2"/>
<dbReference type="InterPro" id="IPR017441">
    <property type="entry name" value="Protein_kinase_ATP_BS"/>
</dbReference>
<dbReference type="SUPFAM" id="SSF56112">
    <property type="entry name" value="Protein kinase-like (PK-like)"/>
    <property type="match status" value="1"/>
</dbReference>
<evidence type="ECO:0000256" key="2">
    <source>
        <dbReference type="ARBA" id="ARBA00012513"/>
    </source>
</evidence>
<comment type="catalytic activity">
    <reaction evidence="17">
        <text>L-seryl-[protein] + ATP = O-phospho-L-seryl-[protein] + ADP + H(+)</text>
        <dbReference type="Rhea" id="RHEA:17989"/>
        <dbReference type="Rhea" id="RHEA-COMP:9863"/>
        <dbReference type="Rhea" id="RHEA-COMP:11604"/>
        <dbReference type="ChEBI" id="CHEBI:15378"/>
        <dbReference type="ChEBI" id="CHEBI:29999"/>
        <dbReference type="ChEBI" id="CHEBI:30616"/>
        <dbReference type="ChEBI" id="CHEBI:83421"/>
        <dbReference type="ChEBI" id="CHEBI:456216"/>
        <dbReference type="EC" id="2.7.11.1"/>
    </reaction>
</comment>
<dbReference type="Gramene" id="ONK55851">
    <property type="protein sequence ID" value="ONK55851"/>
    <property type="gene ID" value="A4U43_C10F1620"/>
</dbReference>
<evidence type="ECO:0000259" key="20">
    <source>
        <dbReference type="PROSITE" id="PS50011"/>
    </source>
</evidence>
<evidence type="ECO:0000256" key="13">
    <source>
        <dbReference type="ARBA" id="ARBA00023157"/>
    </source>
</evidence>
<keyword evidence="8 18" id="KW-0547">Nucleotide-binding</keyword>
<evidence type="ECO:0000313" key="22">
    <source>
        <dbReference type="EMBL" id="ONK55851.1"/>
    </source>
</evidence>
<dbReference type="Gene3D" id="3.30.200.20">
    <property type="entry name" value="Phosphorylase Kinase, domain 1"/>
    <property type="match status" value="1"/>
</dbReference>
<evidence type="ECO:0000256" key="10">
    <source>
        <dbReference type="ARBA" id="ARBA00022840"/>
    </source>
</evidence>
<dbReference type="InterPro" id="IPR000858">
    <property type="entry name" value="S_locus_glycoprot_dom"/>
</dbReference>
<dbReference type="EC" id="2.7.11.1" evidence="2"/>
<dbReference type="PANTHER" id="PTHR47974">
    <property type="entry name" value="OS07G0415500 PROTEIN"/>
    <property type="match status" value="1"/>
</dbReference>
<sequence length="290" mass="31965">MPASPCDVYSACGAYGICDQSRKPPCTCPHGFTPTSVRDWELDGWNSGCKRKTQLECSYKDSTSGEKDGFLPIPNVRLPADSEQQLGGKGAEERELACLKDCSCTAYAYESECSIWSRDIRNLQSLSEGDNRAGTLYLRLAASDLPKKTGEMKSIKRIVVSAAIAIVLSAAIIGLTLIFVRKRHGASKSPEGPLVSYSYSHLQRITKNFTEKLGGGGFGLVFKGLLSDSDFVAVKRLEGVRQGEKEFRNELGTLGRIQQRNLVRLRGFCCEGTERMLVYDYMPKGFTSVW</sequence>
<dbReference type="SMART" id="SM00473">
    <property type="entry name" value="PAN_AP"/>
    <property type="match status" value="1"/>
</dbReference>
<evidence type="ECO:0000256" key="17">
    <source>
        <dbReference type="ARBA" id="ARBA00048679"/>
    </source>
</evidence>
<keyword evidence="12 19" id="KW-0472">Membrane</keyword>
<evidence type="ECO:0000256" key="18">
    <source>
        <dbReference type="PROSITE-ProRule" id="PRU10141"/>
    </source>
</evidence>
<dbReference type="Proteomes" id="UP000243459">
    <property type="component" value="Chromosome 10"/>
</dbReference>
<dbReference type="GO" id="GO:0048544">
    <property type="term" value="P:recognition of pollen"/>
    <property type="evidence" value="ECO:0007669"/>
    <property type="project" value="InterPro"/>
</dbReference>
<gene>
    <name evidence="22" type="ORF">A4U43_C10F1620</name>
</gene>
<dbReference type="InterPro" id="IPR001245">
    <property type="entry name" value="Ser-Thr/Tyr_kinase_cat_dom"/>
</dbReference>
<dbReference type="InterPro" id="IPR003609">
    <property type="entry name" value="Pan_app"/>
</dbReference>
<keyword evidence="7" id="KW-0732">Signal</keyword>
<dbReference type="PROSITE" id="PS00107">
    <property type="entry name" value="PROTEIN_KINASE_ATP"/>
    <property type="match status" value="1"/>
</dbReference>
<evidence type="ECO:0000256" key="16">
    <source>
        <dbReference type="ARBA" id="ARBA00047899"/>
    </source>
</evidence>
<dbReference type="GO" id="GO:0004674">
    <property type="term" value="F:protein serine/threonine kinase activity"/>
    <property type="evidence" value="ECO:0007669"/>
    <property type="project" value="UniProtKB-KW"/>
</dbReference>
<dbReference type="InterPro" id="IPR011009">
    <property type="entry name" value="Kinase-like_dom_sf"/>
</dbReference>
<dbReference type="PANTHER" id="PTHR47974:SF19">
    <property type="entry name" value="RECEPTOR-LIKE SERINE_THREONINE-PROTEIN KINASE"/>
    <property type="match status" value="1"/>
</dbReference>
<evidence type="ECO:0000256" key="19">
    <source>
        <dbReference type="SAM" id="Phobius"/>
    </source>
</evidence>
<dbReference type="GO" id="GO:0016020">
    <property type="term" value="C:membrane"/>
    <property type="evidence" value="ECO:0007669"/>
    <property type="project" value="UniProtKB-SubCell"/>
</dbReference>
<feature type="domain" description="Apple" evidence="21">
    <location>
        <begin position="57"/>
        <end position="141"/>
    </location>
</feature>
<keyword evidence="5" id="KW-0808">Transferase</keyword>
<keyword evidence="3" id="KW-0723">Serine/threonine-protein kinase</keyword>
<dbReference type="Pfam" id="PF07714">
    <property type="entry name" value="PK_Tyr_Ser-Thr"/>
    <property type="match status" value="1"/>
</dbReference>
<evidence type="ECO:0000256" key="1">
    <source>
        <dbReference type="ARBA" id="ARBA00004479"/>
    </source>
</evidence>
<dbReference type="CDD" id="cd01098">
    <property type="entry name" value="PAN_AP_plant"/>
    <property type="match status" value="1"/>
</dbReference>
<keyword evidence="10 18" id="KW-0067">ATP-binding</keyword>
<evidence type="ECO:0000256" key="8">
    <source>
        <dbReference type="ARBA" id="ARBA00022741"/>
    </source>
</evidence>
<keyword evidence="14" id="KW-0675">Receptor</keyword>
<keyword evidence="11 19" id="KW-1133">Transmembrane helix</keyword>
<comment type="catalytic activity">
    <reaction evidence="16">
        <text>L-threonyl-[protein] + ATP = O-phospho-L-threonyl-[protein] + ADP + H(+)</text>
        <dbReference type="Rhea" id="RHEA:46608"/>
        <dbReference type="Rhea" id="RHEA-COMP:11060"/>
        <dbReference type="Rhea" id="RHEA-COMP:11605"/>
        <dbReference type="ChEBI" id="CHEBI:15378"/>
        <dbReference type="ChEBI" id="CHEBI:30013"/>
        <dbReference type="ChEBI" id="CHEBI:30616"/>
        <dbReference type="ChEBI" id="CHEBI:61977"/>
        <dbReference type="ChEBI" id="CHEBI:456216"/>
        <dbReference type="EC" id="2.7.11.1"/>
    </reaction>
</comment>
<feature type="domain" description="Protein kinase" evidence="20">
    <location>
        <begin position="207"/>
        <end position="290"/>
    </location>
</feature>
<evidence type="ECO:0000256" key="6">
    <source>
        <dbReference type="ARBA" id="ARBA00022692"/>
    </source>
</evidence>
<evidence type="ECO:0000259" key="21">
    <source>
        <dbReference type="PROSITE" id="PS50948"/>
    </source>
</evidence>
<feature type="transmembrane region" description="Helical" evidence="19">
    <location>
        <begin position="158"/>
        <end position="180"/>
    </location>
</feature>
<evidence type="ECO:0000256" key="12">
    <source>
        <dbReference type="ARBA" id="ARBA00023136"/>
    </source>
</evidence>
<evidence type="ECO:0000256" key="7">
    <source>
        <dbReference type="ARBA" id="ARBA00022729"/>
    </source>
</evidence>
<name>A0A5P1DZU2_ASPOF</name>